<accession>A0A8I1AB96</accession>
<organism evidence="1 2">
    <name type="scientific">Thermoactinomyces intermedius</name>
    <dbReference type="NCBI Taxonomy" id="2024"/>
    <lineage>
        <taxon>Bacteria</taxon>
        <taxon>Bacillati</taxon>
        <taxon>Bacillota</taxon>
        <taxon>Bacilli</taxon>
        <taxon>Bacillales</taxon>
        <taxon>Thermoactinomycetaceae</taxon>
        <taxon>Thermoactinomyces</taxon>
    </lineage>
</organism>
<proteinExistence type="predicted"/>
<comment type="caution">
    <text evidence="1">The sequence shown here is derived from an EMBL/GenBank/DDBJ whole genome shotgun (WGS) entry which is preliminary data.</text>
</comment>
<protein>
    <submittedName>
        <fullName evidence="1">Uncharacterized protein</fullName>
    </submittedName>
</protein>
<dbReference type="Proteomes" id="UP000633619">
    <property type="component" value="Unassembled WGS sequence"/>
</dbReference>
<dbReference type="RefSeq" id="WP_181731917.1">
    <property type="nucleotide sequence ID" value="NZ_JACEIR010000004.1"/>
</dbReference>
<evidence type="ECO:0000313" key="1">
    <source>
        <dbReference type="EMBL" id="MBH8594682.1"/>
    </source>
</evidence>
<evidence type="ECO:0000313" key="2">
    <source>
        <dbReference type="Proteomes" id="UP000633619"/>
    </source>
</evidence>
<sequence length="136" mass="15554">MKMNNIQLHIYNETGSTLMENPSWDQVKKVMKQVDGINIDLIGLKVVGKGELTLMGGNEIKGLRLYAVQYSSENNSIHLVVENMRVKNIDKYEYISCQQTGIDFPRRLLVPLNTAIIAFEEFYNSGNLTDKLKWVD</sequence>
<gene>
    <name evidence="1" type="ORF">I8U20_04985</name>
</gene>
<keyword evidence="2" id="KW-1185">Reference proteome</keyword>
<name>A0A8I1AB96_THEIN</name>
<dbReference type="EMBL" id="JAECVW010000002">
    <property type="protein sequence ID" value="MBH8594682.1"/>
    <property type="molecule type" value="Genomic_DNA"/>
</dbReference>
<dbReference type="AlphaFoldDB" id="A0A8I1AB96"/>
<reference evidence="1 2" key="1">
    <citation type="submission" date="2020-12" db="EMBL/GenBank/DDBJ databases">
        <title>WGS of Thermoactinomyces spp.</title>
        <authorList>
            <person name="Cheng K."/>
        </authorList>
    </citation>
    <scope>NUCLEOTIDE SEQUENCE [LARGE SCALE GENOMIC DNA]</scope>
    <source>
        <strain evidence="2">CICC 10671\DSM 43846</strain>
    </source>
</reference>